<gene>
    <name evidence="4" type="ORF">LMG24238_07616</name>
</gene>
<feature type="chain" id="PRO_5027118157" description="BON domain-containing protein" evidence="2">
    <location>
        <begin position="28"/>
        <end position="145"/>
    </location>
</feature>
<dbReference type="EMBL" id="CADIKC010000022">
    <property type="protein sequence ID" value="CAB3745480.1"/>
    <property type="molecule type" value="Genomic_DNA"/>
</dbReference>
<dbReference type="AlphaFoldDB" id="A0A6J5CWF8"/>
<feature type="domain" description="BON" evidence="3">
    <location>
        <begin position="68"/>
        <end position="136"/>
    </location>
</feature>
<dbReference type="InterPro" id="IPR051686">
    <property type="entry name" value="Lipoprotein_DolP"/>
</dbReference>
<feature type="region of interest" description="Disordered" evidence="1">
    <location>
        <begin position="30"/>
        <end position="70"/>
    </location>
</feature>
<proteinExistence type="predicted"/>
<name>A0A6J5CWF8_9BURK</name>
<dbReference type="Gene3D" id="3.30.1340.30">
    <property type="match status" value="1"/>
</dbReference>
<evidence type="ECO:0000313" key="4">
    <source>
        <dbReference type="EMBL" id="CAB3745480.1"/>
    </source>
</evidence>
<protein>
    <recommendedName>
        <fullName evidence="3">BON domain-containing protein</fullName>
    </recommendedName>
</protein>
<reference evidence="4 5" key="1">
    <citation type="submission" date="2020-04" db="EMBL/GenBank/DDBJ databases">
        <authorList>
            <person name="De Canck E."/>
        </authorList>
    </citation>
    <scope>NUCLEOTIDE SEQUENCE [LARGE SCALE GENOMIC DNA]</scope>
    <source>
        <strain evidence="4 5">LMG 24238</strain>
    </source>
</reference>
<dbReference type="SMART" id="SM00749">
    <property type="entry name" value="BON"/>
    <property type="match status" value="1"/>
</dbReference>
<dbReference type="InterPro" id="IPR014004">
    <property type="entry name" value="Transpt-assoc_nodulatn_dom_bac"/>
</dbReference>
<dbReference type="PROSITE" id="PS50914">
    <property type="entry name" value="BON"/>
    <property type="match status" value="1"/>
</dbReference>
<feature type="signal peptide" evidence="2">
    <location>
        <begin position="1"/>
        <end position="27"/>
    </location>
</feature>
<dbReference type="Pfam" id="PF04972">
    <property type="entry name" value="BON"/>
    <property type="match status" value="1"/>
</dbReference>
<sequence length="145" mass="14896">MISKQYTVSICFAIALPTMFATNSALAESAAASPPPTAPTKQSPTGPARQYPGATSHIPKTPPGAKGKRSEIHARVIAALHGTQGIDVENIQVRSFGGAVTLNGTVPSQIEMNKAGEVAAEVSGVTSVKNKLTIRESGDDTGAKN</sequence>
<keyword evidence="2" id="KW-0732">Signal</keyword>
<evidence type="ECO:0000256" key="1">
    <source>
        <dbReference type="SAM" id="MobiDB-lite"/>
    </source>
</evidence>
<evidence type="ECO:0000259" key="3">
    <source>
        <dbReference type="PROSITE" id="PS50914"/>
    </source>
</evidence>
<dbReference type="InterPro" id="IPR007055">
    <property type="entry name" value="BON_dom"/>
</dbReference>
<dbReference type="PANTHER" id="PTHR34606:SF15">
    <property type="entry name" value="BON DOMAIN-CONTAINING PROTEIN"/>
    <property type="match status" value="1"/>
</dbReference>
<dbReference type="RefSeq" id="WP_246288044.1">
    <property type="nucleotide sequence ID" value="NZ_CADIKC010000022.1"/>
</dbReference>
<evidence type="ECO:0000313" key="5">
    <source>
        <dbReference type="Proteomes" id="UP000494255"/>
    </source>
</evidence>
<organism evidence="4 5">
    <name type="scientific">Paraburkholderia sediminicola</name>
    <dbReference type="NCBI Taxonomy" id="458836"/>
    <lineage>
        <taxon>Bacteria</taxon>
        <taxon>Pseudomonadati</taxon>
        <taxon>Pseudomonadota</taxon>
        <taxon>Betaproteobacteria</taxon>
        <taxon>Burkholderiales</taxon>
        <taxon>Burkholderiaceae</taxon>
        <taxon>Paraburkholderia</taxon>
    </lineage>
</organism>
<dbReference type="PANTHER" id="PTHR34606">
    <property type="entry name" value="BON DOMAIN-CONTAINING PROTEIN"/>
    <property type="match status" value="1"/>
</dbReference>
<dbReference type="Proteomes" id="UP000494255">
    <property type="component" value="Unassembled WGS sequence"/>
</dbReference>
<evidence type="ECO:0000256" key="2">
    <source>
        <dbReference type="SAM" id="SignalP"/>
    </source>
</evidence>
<accession>A0A6J5CWF8</accession>
<keyword evidence="5" id="KW-1185">Reference proteome</keyword>
<dbReference type="GeneID" id="97046157"/>